<organism evidence="2 3">
    <name type="scientific">Senna tora</name>
    <dbReference type="NCBI Taxonomy" id="362788"/>
    <lineage>
        <taxon>Eukaryota</taxon>
        <taxon>Viridiplantae</taxon>
        <taxon>Streptophyta</taxon>
        <taxon>Embryophyta</taxon>
        <taxon>Tracheophyta</taxon>
        <taxon>Spermatophyta</taxon>
        <taxon>Magnoliopsida</taxon>
        <taxon>eudicotyledons</taxon>
        <taxon>Gunneridae</taxon>
        <taxon>Pentapetalae</taxon>
        <taxon>rosids</taxon>
        <taxon>fabids</taxon>
        <taxon>Fabales</taxon>
        <taxon>Fabaceae</taxon>
        <taxon>Caesalpinioideae</taxon>
        <taxon>Cassia clade</taxon>
        <taxon>Senna</taxon>
    </lineage>
</organism>
<dbReference type="PANTHER" id="PTHR31973:SF187">
    <property type="entry name" value="MUTATOR TRANSPOSASE MUDRA PROTEIN"/>
    <property type="match status" value="1"/>
</dbReference>
<dbReference type="Proteomes" id="UP000634136">
    <property type="component" value="Unassembled WGS sequence"/>
</dbReference>
<sequence>MLFNSASQRCVVWNLLLLQYLGGVWIRVCGFCSLPQNLLQSLAWKLLPEIVVQMTNTKSLLNIGEQTSQANNHDPVLVIFYKLDCLPIKNGKSLHCIDKLLLATKDGAKLEMVIYHFPDDHWGQHTTYHSYHWGRLEDSLRPVVNDKQAMETGQLGLVVGMVDLYLLHTPFEYKEILALSSNEPLAPQVEDDYVPDEEGSEDERDEVDAHKGGNDDEDHKEDDHESDDLDDDSKDDNDEAVDIRFGDSRRMDKAIVEPKSDEEVVTVPTGTSTSEVRELSDEEYSSEELHSESERSNSEEEDIAMKKFPRWKEEKCNMELKKGKARKAKLLAMEKIHGSNAKQFRRLHDCCHEIGLLPAIIDLLPNVEQRFCVRLLYNNFRMKFPGQTLKEILWKAAKATYPAEWERAILEMKAVDEEAYKHLIQTPPRYWSKSRFQTTQRCDALLNMSKNFNSVIVDVREKPIVTMLEEIRST</sequence>
<evidence type="ECO:0000313" key="3">
    <source>
        <dbReference type="Proteomes" id="UP000634136"/>
    </source>
</evidence>
<evidence type="ECO:0000313" key="2">
    <source>
        <dbReference type="EMBL" id="KAF7844681.1"/>
    </source>
</evidence>
<dbReference type="EMBL" id="JAAIUW010000001">
    <property type="protein sequence ID" value="KAF7844681.1"/>
    <property type="molecule type" value="Genomic_DNA"/>
</dbReference>
<reference evidence="2" key="1">
    <citation type="submission" date="2020-09" db="EMBL/GenBank/DDBJ databases">
        <title>Genome-Enabled Discovery of Anthraquinone Biosynthesis in Senna tora.</title>
        <authorList>
            <person name="Kang S.-H."/>
            <person name="Pandey R.P."/>
            <person name="Lee C.-M."/>
            <person name="Sim J.-S."/>
            <person name="Jeong J.-T."/>
            <person name="Choi B.-S."/>
            <person name="Jung M."/>
            <person name="Ginzburg D."/>
            <person name="Zhao K."/>
            <person name="Won S.Y."/>
            <person name="Oh T.-J."/>
            <person name="Yu Y."/>
            <person name="Kim N.-H."/>
            <person name="Lee O.R."/>
            <person name="Lee T.-H."/>
            <person name="Bashyal P."/>
            <person name="Kim T.-S."/>
            <person name="Lee W.-H."/>
            <person name="Kawkins C."/>
            <person name="Kim C.-K."/>
            <person name="Kim J.S."/>
            <person name="Ahn B.O."/>
            <person name="Rhee S.Y."/>
            <person name="Sohng J.K."/>
        </authorList>
    </citation>
    <scope>NUCLEOTIDE SEQUENCE</scope>
    <source>
        <tissue evidence="2">Leaf</tissue>
    </source>
</reference>
<accession>A0A835CKG0</accession>
<feature type="compositionally biased region" description="Basic and acidic residues" evidence="1">
    <location>
        <begin position="287"/>
        <end position="298"/>
    </location>
</feature>
<gene>
    <name evidence="2" type="ORF">G2W53_001586</name>
</gene>
<name>A0A835CKG0_9FABA</name>
<keyword evidence="3" id="KW-1185">Reference proteome</keyword>
<feature type="region of interest" description="Disordered" evidence="1">
    <location>
        <begin position="187"/>
        <end position="303"/>
    </location>
</feature>
<comment type="caution">
    <text evidence="2">The sequence shown here is derived from an EMBL/GenBank/DDBJ whole genome shotgun (WGS) entry which is preliminary data.</text>
</comment>
<feature type="compositionally biased region" description="Acidic residues" evidence="1">
    <location>
        <begin position="189"/>
        <end position="206"/>
    </location>
</feature>
<protein>
    <submittedName>
        <fullName evidence="2">Putative transcription factor interactor and regulator CCHC(Zn) family</fullName>
    </submittedName>
</protein>
<proteinExistence type="predicted"/>
<feature type="compositionally biased region" description="Acidic residues" evidence="1">
    <location>
        <begin position="215"/>
        <end position="240"/>
    </location>
</feature>
<dbReference type="OrthoDB" id="1918246at2759"/>
<dbReference type="PANTHER" id="PTHR31973">
    <property type="entry name" value="POLYPROTEIN, PUTATIVE-RELATED"/>
    <property type="match status" value="1"/>
</dbReference>
<dbReference type="AlphaFoldDB" id="A0A835CKG0"/>
<evidence type="ECO:0000256" key="1">
    <source>
        <dbReference type="SAM" id="MobiDB-lite"/>
    </source>
</evidence>
<feature type="compositionally biased region" description="Basic and acidic residues" evidence="1">
    <location>
        <begin position="241"/>
        <end position="262"/>
    </location>
</feature>